<dbReference type="AlphaFoldDB" id="A0ABD2I938"/>
<keyword evidence="1" id="KW-0812">Transmembrane</keyword>
<reference evidence="2 3" key="1">
    <citation type="submission" date="2024-10" db="EMBL/GenBank/DDBJ databases">
        <authorList>
            <person name="Kim D."/>
        </authorList>
    </citation>
    <scope>NUCLEOTIDE SEQUENCE [LARGE SCALE GENOMIC DNA]</scope>
    <source>
        <strain evidence="2">Taebaek</strain>
    </source>
</reference>
<feature type="transmembrane region" description="Helical" evidence="1">
    <location>
        <begin position="12"/>
        <end position="35"/>
    </location>
</feature>
<dbReference type="EMBL" id="JBICCN010000348">
    <property type="protein sequence ID" value="KAL3075786.1"/>
    <property type="molecule type" value="Genomic_DNA"/>
</dbReference>
<evidence type="ECO:0000256" key="1">
    <source>
        <dbReference type="SAM" id="Phobius"/>
    </source>
</evidence>
<evidence type="ECO:0000313" key="3">
    <source>
        <dbReference type="Proteomes" id="UP001620645"/>
    </source>
</evidence>
<evidence type="ECO:0000313" key="2">
    <source>
        <dbReference type="EMBL" id="KAL3075786.1"/>
    </source>
</evidence>
<proteinExistence type="predicted"/>
<dbReference type="Proteomes" id="UP001620645">
    <property type="component" value="Unassembled WGS sequence"/>
</dbReference>
<accession>A0ABD2I938</accession>
<gene>
    <name evidence="2" type="ORF">niasHS_012616</name>
</gene>
<comment type="caution">
    <text evidence="2">The sequence shown here is derived from an EMBL/GenBank/DDBJ whole genome shotgun (WGS) entry which is preliminary data.</text>
</comment>
<name>A0ABD2I938_HETSC</name>
<feature type="transmembrane region" description="Helical" evidence="1">
    <location>
        <begin position="131"/>
        <end position="151"/>
    </location>
</feature>
<protein>
    <submittedName>
        <fullName evidence="2">Uncharacterized protein</fullName>
    </submittedName>
</protein>
<organism evidence="2 3">
    <name type="scientific">Heterodera schachtii</name>
    <name type="common">Sugarbeet cyst nematode worm</name>
    <name type="synonym">Tylenchus schachtii</name>
    <dbReference type="NCBI Taxonomy" id="97005"/>
    <lineage>
        <taxon>Eukaryota</taxon>
        <taxon>Metazoa</taxon>
        <taxon>Ecdysozoa</taxon>
        <taxon>Nematoda</taxon>
        <taxon>Chromadorea</taxon>
        <taxon>Rhabditida</taxon>
        <taxon>Tylenchina</taxon>
        <taxon>Tylenchomorpha</taxon>
        <taxon>Tylenchoidea</taxon>
        <taxon>Heteroderidae</taxon>
        <taxon>Heteroderinae</taxon>
        <taxon>Heterodera</taxon>
    </lineage>
</organism>
<keyword evidence="1" id="KW-0472">Membrane</keyword>
<sequence>MNFYSFLPRPTFTVLLFVAVLPHCCGAFRCVVGIVKNSGIVKEFHDKECAPVQTHCAFSNCSSGKFFQMDWACMTGGEEYEGSCDRLTEALNKEEPHPGGWKCHCELGNEHLEMAYTKAPWIGSKGLSDRFASATVATILAIVLLLLPMLIGNAGTI</sequence>
<keyword evidence="3" id="KW-1185">Reference proteome</keyword>
<keyword evidence="1" id="KW-1133">Transmembrane helix</keyword>